<dbReference type="Proteomes" id="UP000256779">
    <property type="component" value="Unassembled WGS sequence"/>
</dbReference>
<evidence type="ECO:0000256" key="4">
    <source>
        <dbReference type="ARBA" id="ARBA00023163"/>
    </source>
</evidence>
<dbReference type="GO" id="GO:0003700">
    <property type="term" value="F:DNA-binding transcription factor activity"/>
    <property type="evidence" value="ECO:0007669"/>
    <property type="project" value="TreeGrafter"/>
</dbReference>
<organism evidence="6 7">
    <name type="scientific">Marinoscillum furvescens DSM 4134</name>
    <dbReference type="NCBI Taxonomy" id="1122208"/>
    <lineage>
        <taxon>Bacteria</taxon>
        <taxon>Pseudomonadati</taxon>
        <taxon>Bacteroidota</taxon>
        <taxon>Cytophagia</taxon>
        <taxon>Cytophagales</taxon>
        <taxon>Reichenbachiellaceae</taxon>
        <taxon>Marinoscillum</taxon>
    </lineage>
</organism>
<reference evidence="6 7" key="1">
    <citation type="submission" date="2018-07" db="EMBL/GenBank/DDBJ databases">
        <title>Genomic Encyclopedia of Type Strains, Phase IV (KMG-IV): sequencing the most valuable type-strain genomes for metagenomic binning, comparative biology and taxonomic classification.</title>
        <authorList>
            <person name="Goeker M."/>
        </authorList>
    </citation>
    <scope>NUCLEOTIDE SEQUENCE [LARGE SCALE GENOMIC DNA]</scope>
    <source>
        <strain evidence="6 7">DSM 4134</strain>
    </source>
</reference>
<dbReference type="InterPro" id="IPR046335">
    <property type="entry name" value="LacI/GalR-like_sensor"/>
</dbReference>
<protein>
    <submittedName>
        <fullName evidence="6">LacI family transcriptional regulator</fullName>
    </submittedName>
</protein>
<dbReference type="SUPFAM" id="SSF53822">
    <property type="entry name" value="Periplasmic binding protein-like I"/>
    <property type="match status" value="1"/>
</dbReference>
<dbReference type="CDD" id="cd01392">
    <property type="entry name" value="HTH_LacI"/>
    <property type="match status" value="1"/>
</dbReference>
<dbReference type="InterPro" id="IPR000843">
    <property type="entry name" value="HTH_LacI"/>
</dbReference>
<dbReference type="InterPro" id="IPR010982">
    <property type="entry name" value="Lambda_DNA-bd_dom_sf"/>
</dbReference>
<dbReference type="Pfam" id="PF00356">
    <property type="entry name" value="LacI"/>
    <property type="match status" value="1"/>
</dbReference>
<evidence type="ECO:0000256" key="2">
    <source>
        <dbReference type="ARBA" id="ARBA00023015"/>
    </source>
</evidence>
<evidence type="ECO:0000313" key="7">
    <source>
        <dbReference type="Proteomes" id="UP000256779"/>
    </source>
</evidence>
<evidence type="ECO:0000259" key="5">
    <source>
        <dbReference type="PROSITE" id="PS50932"/>
    </source>
</evidence>
<dbReference type="Pfam" id="PF13377">
    <property type="entry name" value="Peripla_BP_3"/>
    <property type="match status" value="1"/>
</dbReference>
<dbReference type="EMBL" id="QREG01000003">
    <property type="protein sequence ID" value="REE01558.1"/>
    <property type="molecule type" value="Genomic_DNA"/>
</dbReference>
<dbReference type="GO" id="GO:0000976">
    <property type="term" value="F:transcription cis-regulatory region binding"/>
    <property type="evidence" value="ECO:0007669"/>
    <property type="project" value="TreeGrafter"/>
</dbReference>
<sequence>MQVAANSTANPIGKYSFMKKKKTSLKDIAKEVGVSIATVSYVLSKGANSRVSVEMSEKIKKVAKELNYQPNQIAKSLKSGKTHTIGLIVADISNPFFAHIARIVEDEAAKLDYTVIFGSSDEKADKSWGLIKFLMNRQVDGFIIVPSEGSNDQIQYLEDHNKPYVLIDRRLPERESNYVVIDNHEVAYQAVKRLIDTGNERIGMIAYSNGLQHMRDRVSGYRMALQNHGISFDNSWLKAVNFDQVKEGVRAGIDDLLNGPKPIDAIFFATNTLAVEGLKYLDKLNVRVPDDISIVCFDQGDAFDFYYCPLTYVKQPLVTMSEEAVRILISQIDDPSLPKVQKSLQAELVIGKSCSGRLMADKN</sequence>
<dbReference type="PROSITE" id="PS50932">
    <property type="entry name" value="HTH_LACI_2"/>
    <property type="match status" value="1"/>
</dbReference>
<dbReference type="SUPFAM" id="SSF47413">
    <property type="entry name" value="lambda repressor-like DNA-binding domains"/>
    <property type="match status" value="1"/>
</dbReference>
<keyword evidence="4" id="KW-0804">Transcription</keyword>
<dbReference type="Gene3D" id="3.40.50.2300">
    <property type="match status" value="2"/>
</dbReference>
<dbReference type="SMART" id="SM00354">
    <property type="entry name" value="HTH_LACI"/>
    <property type="match status" value="1"/>
</dbReference>
<gene>
    <name evidence="6" type="ORF">C7460_10374</name>
</gene>
<dbReference type="CDD" id="cd19977">
    <property type="entry name" value="PBP1_EndR-like"/>
    <property type="match status" value="1"/>
</dbReference>
<dbReference type="PANTHER" id="PTHR30146:SF148">
    <property type="entry name" value="HTH-TYPE TRANSCRIPTIONAL REPRESSOR PURR-RELATED"/>
    <property type="match status" value="1"/>
</dbReference>
<keyword evidence="3" id="KW-0238">DNA-binding</keyword>
<dbReference type="PANTHER" id="PTHR30146">
    <property type="entry name" value="LACI-RELATED TRANSCRIPTIONAL REPRESSOR"/>
    <property type="match status" value="1"/>
</dbReference>
<evidence type="ECO:0000256" key="3">
    <source>
        <dbReference type="ARBA" id="ARBA00023125"/>
    </source>
</evidence>
<dbReference type="InterPro" id="IPR028082">
    <property type="entry name" value="Peripla_BP_I"/>
</dbReference>
<dbReference type="AlphaFoldDB" id="A0A3D9L5V3"/>
<dbReference type="Gene3D" id="1.10.260.40">
    <property type="entry name" value="lambda repressor-like DNA-binding domains"/>
    <property type="match status" value="1"/>
</dbReference>
<keyword evidence="7" id="KW-1185">Reference proteome</keyword>
<keyword evidence="2" id="KW-0805">Transcription regulation</keyword>
<evidence type="ECO:0000256" key="1">
    <source>
        <dbReference type="ARBA" id="ARBA00022491"/>
    </source>
</evidence>
<evidence type="ECO:0000313" key="6">
    <source>
        <dbReference type="EMBL" id="REE01558.1"/>
    </source>
</evidence>
<name>A0A3D9L5V3_MARFU</name>
<dbReference type="PROSITE" id="PS00356">
    <property type="entry name" value="HTH_LACI_1"/>
    <property type="match status" value="1"/>
</dbReference>
<accession>A0A3D9L5V3</accession>
<feature type="domain" description="HTH lacI-type" evidence="5">
    <location>
        <begin position="23"/>
        <end position="79"/>
    </location>
</feature>
<comment type="caution">
    <text evidence="6">The sequence shown here is derived from an EMBL/GenBank/DDBJ whole genome shotgun (WGS) entry which is preliminary data.</text>
</comment>
<keyword evidence="1" id="KW-0678">Repressor</keyword>
<proteinExistence type="predicted"/>